<accession>A0A9Q8TP46</accession>
<protein>
    <submittedName>
        <fullName evidence="1">Uncharacterized protein</fullName>
    </submittedName>
</protein>
<dbReference type="RefSeq" id="WP_193398421.1">
    <property type="nucleotide sequence ID" value="NZ_CP065177.1"/>
</dbReference>
<name>A0A9Q8TP46_9GAMM</name>
<dbReference type="AlphaFoldDB" id="A0A9Q8TP46"/>
<gene>
    <name evidence="1" type="ORF">IG609_015690</name>
</gene>
<sequence length="120" mass="12948">MRRAHEANAVAAMQPCAGKYISRHKTACASSCGLDALIACRMGVMSRLDATPKPPTSTAAHRRTLRATTPFETPFLAHFFFCPCRSAKKWENAFKAGSRASLPACGRRLSGDGVRGKPPK</sequence>
<keyword evidence="2" id="KW-1185">Reference proteome</keyword>
<organism evidence="1 2">
    <name type="scientific">Pectobacterium quasiaquaticum</name>
    <dbReference type="NCBI Taxonomy" id="2774015"/>
    <lineage>
        <taxon>Bacteria</taxon>
        <taxon>Pseudomonadati</taxon>
        <taxon>Pseudomonadota</taxon>
        <taxon>Gammaproteobacteria</taxon>
        <taxon>Enterobacterales</taxon>
        <taxon>Pectobacteriaceae</taxon>
        <taxon>Pectobacterium</taxon>
    </lineage>
</organism>
<evidence type="ECO:0000313" key="1">
    <source>
        <dbReference type="EMBL" id="URG48212.1"/>
    </source>
</evidence>
<reference evidence="1 2" key="1">
    <citation type="journal article" date="2021" name="Int. J. Syst. Evol. Microbiol.">
        <title>&lt;i&gt;Pectobacterium quasiaquaticum&lt;/i&gt; sp. nov., isolated from waterways.</title>
        <authorList>
            <person name="Ben Moussa H."/>
            <person name="Pedron J."/>
            <person name="Bertrand C."/>
            <person name="Hecquet A."/>
            <person name="Barny M.A."/>
        </authorList>
    </citation>
    <scope>NUCLEOTIDE SEQUENCE [LARGE SCALE GENOMIC DNA]</scope>
    <source>
        <strain evidence="1 2">A477-S1-J17</strain>
    </source>
</reference>
<evidence type="ECO:0000313" key="2">
    <source>
        <dbReference type="Proteomes" id="UP000806577"/>
    </source>
</evidence>
<proteinExistence type="predicted"/>
<dbReference type="KEGG" id="pqu:IG609_015690"/>
<dbReference type="Proteomes" id="UP000806577">
    <property type="component" value="Chromosome"/>
</dbReference>
<dbReference type="EMBL" id="CP065177">
    <property type="protein sequence ID" value="URG48212.1"/>
    <property type="molecule type" value="Genomic_DNA"/>
</dbReference>